<evidence type="ECO:0000256" key="1">
    <source>
        <dbReference type="ARBA" id="ARBA00004123"/>
    </source>
</evidence>
<dbReference type="PANTHER" id="PTHR13224:SF6">
    <property type="entry name" value="MEDIATOR OF RNA POLYMERASE II TRANSCRIPTION SUBUNIT 16"/>
    <property type="match status" value="1"/>
</dbReference>
<organism evidence="9 10">
    <name type="scientific">Priapulus caudatus</name>
    <name type="common">Priapulid worm</name>
    <dbReference type="NCBI Taxonomy" id="37621"/>
    <lineage>
        <taxon>Eukaryota</taxon>
        <taxon>Metazoa</taxon>
        <taxon>Ecdysozoa</taxon>
        <taxon>Scalidophora</taxon>
        <taxon>Priapulida</taxon>
        <taxon>Priapulimorpha</taxon>
        <taxon>Priapulimorphida</taxon>
        <taxon>Priapulidae</taxon>
        <taxon>Priapulus</taxon>
    </lineage>
</organism>
<keyword evidence="7" id="KW-0732">Signal</keyword>
<dbReference type="RefSeq" id="XP_014673128.1">
    <property type="nucleotide sequence ID" value="XM_014817642.1"/>
</dbReference>
<evidence type="ECO:0000256" key="4">
    <source>
        <dbReference type="ARBA" id="ARBA00023159"/>
    </source>
</evidence>
<accession>A0ABM1ELQ7</accession>
<dbReference type="PANTHER" id="PTHR13224">
    <property type="entry name" value="THYROID HORMONE RECEPTOR-ASSOCIATED PROTEIN-RELATED"/>
    <property type="match status" value="1"/>
</dbReference>
<evidence type="ECO:0000256" key="7">
    <source>
        <dbReference type="SAM" id="SignalP"/>
    </source>
</evidence>
<keyword evidence="3" id="KW-0805">Transcription regulation</keyword>
<evidence type="ECO:0000259" key="8">
    <source>
        <dbReference type="Pfam" id="PF20719"/>
    </source>
</evidence>
<comment type="subcellular location">
    <subcellularLocation>
        <location evidence="1">Nucleus</location>
    </subcellularLocation>
</comment>
<evidence type="ECO:0000256" key="2">
    <source>
        <dbReference type="ARBA" id="ARBA00006543"/>
    </source>
</evidence>
<reference evidence="10" key="1">
    <citation type="submission" date="2025-08" db="UniProtKB">
        <authorList>
            <consortium name="RefSeq"/>
        </authorList>
    </citation>
    <scope>IDENTIFICATION</scope>
</reference>
<evidence type="ECO:0000256" key="3">
    <source>
        <dbReference type="ARBA" id="ARBA00023015"/>
    </source>
</evidence>
<protein>
    <submittedName>
        <fullName evidence="10">Mediator of RNA polymerase II transcription subunit 16-like</fullName>
    </submittedName>
</protein>
<dbReference type="InterPro" id="IPR048338">
    <property type="entry name" value="Mediator_Med16"/>
</dbReference>
<gene>
    <name evidence="10" type="primary">LOC106813500</name>
</gene>
<keyword evidence="5" id="KW-0804">Transcription</keyword>
<feature type="domain" description="Mediator complex subunit 16 C-terminal" evidence="8">
    <location>
        <begin position="40"/>
        <end position="109"/>
    </location>
</feature>
<evidence type="ECO:0000313" key="10">
    <source>
        <dbReference type="RefSeq" id="XP_014673128.1"/>
    </source>
</evidence>
<evidence type="ECO:0000313" key="9">
    <source>
        <dbReference type="Proteomes" id="UP000695022"/>
    </source>
</evidence>
<evidence type="ECO:0000256" key="5">
    <source>
        <dbReference type="ARBA" id="ARBA00023163"/>
    </source>
</evidence>
<sequence>MLLLFTVTGLSSLSSANLSSQQQPYHFEYDVPPQQSTKYEEEPPEVTFRSQQKLDAIRKVQLGICPAISLKQCTRCSCMSALSIGVRSPATRWWDQHWVKSCLCGGHWRSSN</sequence>
<keyword evidence="6" id="KW-0539">Nucleus</keyword>
<dbReference type="Proteomes" id="UP000695022">
    <property type="component" value="Unplaced"/>
</dbReference>
<proteinExistence type="inferred from homology"/>
<name>A0ABM1ELQ7_PRICU</name>
<evidence type="ECO:0000256" key="6">
    <source>
        <dbReference type="ARBA" id="ARBA00023242"/>
    </source>
</evidence>
<keyword evidence="4" id="KW-0010">Activator</keyword>
<dbReference type="InterPro" id="IPR048339">
    <property type="entry name" value="Mediator_Med16_C"/>
</dbReference>
<feature type="chain" id="PRO_5046923991" evidence="7">
    <location>
        <begin position="17"/>
        <end position="112"/>
    </location>
</feature>
<keyword evidence="9" id="KW-1185">Reference proteome</keyword>
<comment type="similarity">
    <text evidence="2">Belongs to the Mediator complex subunit 16 family.</text>
</comment>
<dbReference type="GeneID" id="106813500"/>
<feature type="signal peptide" evidence="7">
    <location>
        <begin position="1"/>
        <end position="16"/>
    </location>
</feature>
<dbReference type="Pfam" id="PF20719">
    <property type="entry name" value="Med16_C"/>
    <property type="match status" value="1"/>
</dbReference>